<feature type="compositionally biased region" description="Basic and acidic residues" evidence="1">
    <location>
        <begin position="105"/>
        <end position="122"/>
    </location>
</feature>
<dbReference type="InParanoid" id="A0A1J7J551"/>
<evidence type="ECO:0000313" key="3">
    <source>
        <dbReference type="Proteomes" id="UP000182658"/>
    </source>
</evidence>
<dbReference type="OrthoDB" id="548474at2759"/>
<reference evidence="2 3" key="1">
    <citation type="submission" date="2016-10" db="EMBL/GenBank/DDBJ databases">
        <title>Draft genome sequence of Coniochaeta ligniaria NRRL30616, a lignocellulolytic fungus for bioabatement of inhibitors in plant biomass hydrolysates.</title>
        <authorList>
            <consortium name="DOE Joint Genome Institute"/>
            <person name="Jimenez D.J."/>
            <person name="Hector R.E."/>
            <person name="Riley R."/>
            <person name="Sun H."/>
            <person name="Grigoriev I.V."/>
            <person name="Van Elsas J.D."/>
            <person name="Nichols N.N."/>
        </authorList>
    </citation>
    <scope>NUCLEOTIDE SEQUENCE [LARGE SCALE GENOMIC DNA]</scope>
    <source>
        <strain evidence="2 3">NRRL 30616</strain>
    </source>
</reference>
<dbReference type="PANTHER" id="PTHR40422">
    <property type="entry name" value="TRANSLATION MACHINERY-ASSOCIATED PROTEIN 17"/>
    <property type="match status" value="1"/>
</dbReference>
<feature type="compositionally biased region" description="Polar residues" evidence="1">
    <location>
        <begin position="146"/>
        <end position="160"/>
    </location>
</feature>
<evidence type="ECO:0000256" key="1">
    <source>
        <dbReference type="SAM" id="MobiDB-lite"/>
    </source>
</evidence>
<organism evidence="2 3">
    <name type="scientific">Coniochaeta ligniaria NRRL 30616</name>
    <dbReference type="NCBI Taxonomy" id="1408157"/>
    <lineage>
        <taxon>Eukaryota</taxon>
        <taxon>Fungi</taxon>
        <taxon>Dikarya</taxon>
        <taxon>Ascomycota</taxon>
        <taxon>Pezizomycotina</taxon>
        <taxon>Sordariomycetes</taxon>
        <taxon>Sordariomycetidae</taxon>
        <taxon>Coniochaetales</taxon>
        <taxon>Coniochaetaceae</taxon>
        <taxon>Coniochaeta</taxon>
    </lineage>
</organism>
<dbReference type="InterPro" id="IPR038966">
    <property type="entry name" value="TMA17"/>
</dbReference>
<gene>
    <name evidence="2" type="ORF">CONLIGDRAFT_7227</name>
</gene>
<dbReference type="EMBL" id="KV875093">
    <property type="protein sequence ID" value="OIW34499.1"/>
    <property type="molecule type" value="Genomic_DNA"/>
</dbReference>
<dbReference type="PANTHER" id="PTHR40422:SF1">
    <property type="entry name" value="TRANSLATION MACHINERY-ASSOCIATED PROTEIN 17"/>
    <property type="match status" value="1"/>
</dbReference>
<protein>
    <recommendedName>
        <fullName evidence="4">Secondary alcohol dehydrogenase</fullName>
    </recommendedName>
</protein>
<evidence type="ECO:0000313" key="2">
    <source>
        <dbReference type="EMBL" id="OIW34499.1"/>
    </source>
</evidence>
<feature type="compositionally biased region" description="Basic and acidic residues" evidence="1">
    <location>
        <begin position="183"/>
        <end position="196"/>
    </location>
</feature>
<sequence>MSTDAPISPTRFAAALKDLSLSMLHLKVLELRNSIAHLDYSNEQLRPFADGTEPTLSSPSSPPQPDQDCVDAIRENEDVIRRMQERIALVRAEVEERGCSWTEFQSKEEVEEEERRRREERGGAALVNGTGGGEAVNGEGGRAQHSAWTDGTFQTGTISNGEVRMDAVPEQETTGGGGSLTDEELRRRVEEQLRSLDDDEEEGMHL</sequence>
<name>A0A1J7J551_9PEZI</name>
<evidence type="ECO:0008006" key="4">
    <source>
        <dbReference type="Google" id="ProtNLM"/>
    </source>
</evidence>
<feature type="compositionally biased region" description="Acidic residues" evidence="1">
    <location>
        <begin position="197"/>
        <end position="206"/>
    </location>
</feature>
<proteinExistence type="predicted"/>
<feature type="region of interest" description="Disordered" evidence="1">
    <location>
        <begin position="104"/>
        <end position="206"/>
    </location>
</feature>
<feature type="compositionally biased region" description="Gly residues" evidence="1">
    <location>
        <begin position="129"/>
        <end position="141"/>
    </location>
</feature>
<keyword evidence="3" id="KW-1185">Reference proteome</keyword>
<dbReference type="GO" id="GO:0030674">
    <property type="term" value="F:protein-macromolecule adaptor activity"/>
    <property type="evidence" value="ECO:0007669"/>
    <property type="project" value="TreeGrafter"/>
</dbReference>
<dbReference type="AlphaFoldDB" id="A0A1J7J551"/>
<dbReference type="Proteomes" id="UP000182658">
    <property type="component" value="Unassembled WGS sequence"/>
</dbReference>
<accession>A0A1J7J551</accession>
<feature type="region of interest" description="Disordered" evidence="1">
    <location>
        <begin position="46"/>
        <end position="69"/>
    </location>
</feature>
<dbReference type="STRING" id="1408157.A0A1J7J551"/>
<dbReference type="GO" id="GO:0070682">
    <property type="term" value="P:proteasome regulatory particle assembly"/>
    <property type="evidence" value="ECO:0007669"/>
    <property type="project" value="InterPro"/>
</dbReference>